<reference evidence="4 5" key="1">
    <citation type="submission" date="2019-07" db="EMBL/GenBank/DDBJ databases">
        <authorList>
            <person name="Friedrich A."/>
            <person name="Schacherer J."/>
        </authorList>
    </citation>
    <scope>NUCLEOTIDE SEQUENCE [LARGE SCALE GENOMIC DNA]</scope>
</reference>
<feature type="region of interest" description="Disordered" evidence="2">
    <location>
        <begin position="1"/>
        <end position="98"/>
    </location>
</feature>
<dbReference type="EMBL" id="JABCYN010000036">
    <property type="protein sequence ID" value="KAF6008442.1"/>
    <property type="molecule type" value="Genomic_DNA"/>
</dbReference>
<dbReference type="PANTHER" id="PTHR12817:SF0">
    <property type="entry name" value="GEO08327P1"/>
    <property type="match status" value="1"/>
</dbReference>
<dbReference type="GO" id="GO:0005801">
    <property type="term" value="C:cis-Golgi network"/>
    <property type="evidence" value="ECO:0007669"/>
    <property type="project" value="TreeGrafter"/>
</dbReference>
<evidence type="ECO:0000256" key="2">
    <source>
        <dbReference type="SAM" id="MobiDB-lite"/>
    </source>
</evidence>
<organism evidence="4 5">
    <name type="scientific">Dekkera bruxellensis</name>
    <name type="common">Brettanomyces custersii</name>
    <dbReference type="NCBI Taxonomy" id="5007"/>
    <lineage>
        <taxon>Eukaryota</taxon>
        <taxon>Fungi</taxon>
        <taxon>Dikarya</taxon>
        <taxon>Ascomycota</taxon>
        <taxon>Saccharomycotina</taxon>
        <taxon>Pichiomycetes</taxon>
        <taxon>Pichiales</taxon>
        <taxon>Pichiaceae</taxon>
        <taxon>Brettanomyces</taxon>
    </lineage>
</organism>
<accession>A0A7D9CWN6</accession>
<dbReference type="GO" id="GO:0006888">
    <property type="term" value="P:endoplasmic reticulum to Golgi vesicle-mediated transport"/>
    <property type="evidence" value="ECO:0007669"/>
    <property type="project" value="TreeGrafter"/>
</dbReference>
<name>A0A7D9CWN6_DEKBR</name>
<dbReference type="Proteomes" id="UP000478008">
    <property type="component" value="Unassembled WGS sequence"/>
</dbReference>
<protein>
    <submittedName>
        <fullName evidence="4">DEBR0S1_17568g1_1</fullName>
    </submittedName>
</protein>
<dbReference type="InterPro" id="IPR007194">
    <property type="entry name" value="TRAPP_component"/>
</dbReference>
<evidence type="ECO:0000313" key="4">
    <source>
        <dbReference type="EMBL" id="VUG16470.1"/>
    </source>
</evidence>
<dbReference type="InterPro" id="IPR024096">
    <property type="entry name" value="NO_sig/Golgi_transp_ligand-bd"/>
</dbReference>
<comment type="similarity">
    <text evidence="1">Belongs to the TRAPP small subunits family. BET3 subfamily.</text>
</comment>
<evidence type="ECO:0000313" key="3">
    <source>
        <dbReference type="EMBL" id="KAF6008442.1"/>
    </source>
</evidence>
<dbReference type="InterPro" id="IPR037992">
    <property type="entry name" value="TRAPPC6/Trs33"/>
</dbReference>
<dbReference type="Proteomes" id="UP000568158">
    <property type="component" value="Unassembled WGS sequence"/>
</dbReference>
<keyword evidence="5" id="KW-1185">Reference proteome</keyword>
<dbReference type="SUPFAM" id="SSF111126">
    <property type="entry name" value="Ligand-binding domain in the NO signalling and Golgi transport"/>
    <property type="match status" value="1"/>
</dbReference>
<evidence type="ECO:0000313" key="6">
    <source>
        <dbReference type="Proteomes" id="UP000568158"/>
    </source>
</evidence>
<feature type="compositionally biased region" description="Low complexity" evidence="2">
    <location>
        <begin position="30"/>
        <end position="45"/>
    </location>
</feature>
<dbReference type="EMBL" id="CABFWN010000001">
    <property type="protein sequence ID" value="VUG16470.1"/>
    <property type="molecule type" value="Genomic_DNA"/>
</dbReference>
<proteinExistence type="inferred from homology"/>
<reference evidence="3 6" key="2">
    <citation type="journal article" date="2020" name="Appl. Microbiol. Biotechnol.">
        <title>Targeted gene deletion in Brettanomyces bruxellensis with an expression-free CRISPR-Cas9 system.</title>
        <authorList>
            <person name="Varela C."/>
            <person name="Bartel C."/>
            <person name="Onetto C."/>
            <person name="Borneman A."/>
        </authorList>
    </citation>
    <scope>NUCLEOTIDE SEQUENCE [LARGE SCALE GENOMIC DNA]</scope>
    <source>
        <strain evidence="3 6">AWRI1613</strain>
    </source>
</reference>
<dbReference type="CDD" id="cd14944">
    <property type="entry name" value="TRAPPC6A_Trs33"/>
    <property type="match status" value="1"/>
</dbReference>
<gene>
    <name evidence="4" type="ORF">DEBR0S1_17568G</name>
    <name evidence="3" type="ORF">HII12_004191</name>
</gene>
<feature type="compositionally biased region" description="Polar residues" evidence="2">
    <location>
        <begin position="49"/>
        <end position="64"/>
    </location>
</feature>
<evidence type="ECO:0000313" key="5">
    <source>
        <dbReference type="Proteomes" id="UP000478008"/>
    </source>
</evidence>
<dbReference type="Pfam" id="PF04051">
    <property type="entry name" value="TRAPP"/>
    <property type="match status" value="1"/>
</dbReference>
<dbReference type="PANTHER" id="PTHR12817">
    <property type="entry name" value="TRAFFICKING PROTEIN PARTICLE COMPLEX SUBUNIT 6B"/>
    <property type="match status" value="1"/>
</dbReference>
<dbReference type="Gene3D" id="3.30.1380.20">
    <property type="entry name" value="Trafficking protein particle complex subunit 3"/>
    <property type="match status" value="1"/>
</dbReference>
<dbReference type="GO" id="GO:0030008">
    <property type="term" value="C:TRAPP complex"/>
    <property type="evidence" value="ECO:0007669"/>
    <property type="project" value="TreeGrafter"/>
</dbReference>
<evidence type="ECO:0000256" key="1">
    <source>
        <dbReference type="ARBA" id="ARBA00006218"/>
    </source>
</evidence>
<sequence length="329" mass="36858">MSEKTKIDSPLPSLPKKLDSEDSNESALKSNGISTESNNSSINEGRTVENASTMSNISKIGNVQSRRTSSVASSRHSSSRSRSIVSRSSTGRQTARKSEIIEDEEEIFGGQVNACCLDFLLNELVPLSMRVGSQIHKNENNINEMMKNLELTGRDSQEALDLLKQDKVFSPGRTDYLADDKAMTDASVLNRIEQIGFEVGYKITDCIVYWKQMSEKMEIKLTDTLEIMKFICRDVWKVIYRKQMDNLRTNHIGTFILIDNGFRPLLHFQTSGGDKDTAKKAEPFLRFPCGLIRGILKSLGIDSVVKATVNEDKVPSISFSVQTNLEEKE</sequence>
<dbReference type="AlphaFoldDB" id="A0A7D9CWN6"/>
<feature type="compositionally biased region" description="Low complexity" evidence="2">
    <location>
        <begin position="65"/>
        <end position="89"/>
    </location>
</feature>
<dbReference type="GO" id="GO:0005802">
    <property type="term" value="C:trans-Golgi network"/>
    <property type="evidence" value="ECO:0007669"/>
    <property type="project" value="TreeGrafter"/>
</dbReference>